<dbReference type="AlphaFoldDB" id="A0A8J6EDL7"/>
<reference evidence="1" key="1">
    <citation type="thesis" date="2020" institute="ProQuest LLC" country="789 East Eisenhower Parkway, Ann Arbor, MI, USA">
        <title>Comparative Genomics and Chromosome Evolution.</title>
        <authorList>
            <person name="Mudd A.B."/>
        </authorList>
    </citation>
    <scope>NUCLEOTIDE SEQUENCE</scope>
    <source>
        <strain evidence="1">HN-11 Male</strain>
        <tissue evidence="1">Kidney and liver</tissue>
    </source>
</reference>
<protein>
    <submittedName>
        <fullName evidence="1">Uncharacterized protein</fullName>
    </submittedName>
</protein>
<gene>
    <name evidence="1" type="ORF">GDO78_015587</name>
</gene>
<keyword evidence="2" id="KW-1185">Reference proteome</keyword>
<evidence type="ECO:0000313" key="2">
    <source>
        <dbReference type="Proteomes" id="UP000770717"/>
    </source>
</evidence>
<organism evidence="1 2">
    <name type="scientific">Eleutherodactylus coqui</name>
    <name type="common">Puerto Rican coqui</name>
    <dbReference type="NCBI Taxonomy" id="57060"/>
    <lineage>
        <taxon>Eukaryota</taxon>
        <taxon>Metazoa</taxon>
        <taxon>Chordata</taxon>
        <taxon>Craniata</taxon>
        <taxon>Vertebrata</taxon>
        <taxon>Euteleostomi</taxon>
        <taxon>Amphibia</taxon>
        <taxon>Batrachia</taxon>
        <taxon>Anura</taxon>
        <taxon>Neobatrachia</taxon>
        <taxon>Hyloidea</taxon>
        <taxon>Eleutherodactylidae</taxon>
        <taxon>Eleutherodactylinae</taxon>
        <taxon>Eleutherodactylus</taxon>
        <taxon>Eleutherodactylus</taxon>
    </lineage>
</organism>
<accession>A0A8J6EDL7</accession>
<sequence length="41" mass="4799">MTKYRSSKMKHTMLGRLGRLWLVSPETTHDWLAELLCTFCG</sequence>
<comment type="caution">
    <text evidence="1">The sequence shown here is derived from an EMBL/GenBank/DDBJ whole genome shotgun (WGS) entry which is preliminary data.</text>
</comment>
<name>A0A8J6EDL7_ELECQ</name>
<dbReference type="EMBL" id="WNTK01001612">
    <property type="protein sequence ID" value="KAG9467114.1"/>
    <property type="molecule type" value="Genomic_DNA"/>
</dbReference>
<proteinExistence type="predicted"/>
<dbReference type="Proteomes" id="UP000770717">
    <property type="component" value="Unassembled WGS sequence"/>
</dbReference>
<evidence type="ECO:0000313" key="1">
    <source>
        <dbReference type="EMBL" id="KAG9467114.1"/>
    </source>
</evidence>